<dbReference type="FunFam" id="3.30.40.10:FF:000417">
    <property type="entry name" value="E3 ubiquitin ligase BIG BROTHER-related"/>
    <property type="match status" value="1"/>
</dbReference>
<evidence type="ECO:0000259" key="3">
    <source>
        <dbReference type="PROSITE" id="PS50089"/>
    </source>
</evidence>
<gene>
    <name evidence="4" type="ORF">MUK42_33482</name>
</gene>
<proteinExistence type="predicted"/>
<dbReference type="PANTHER" id="PTHR47530:SF4">
    <property type="entry name" value="E3 UBIQUITIN LIGASE BIG BROTHER-RELATED"/>
    <property type="match status" value="1"/>
</dbReference>
<feature type="region of interest" description="Disordered" evidence="2">
    <location>
        <begin position="1"/>
        <end position="50"/>
    </location>
</feature>
<dbReference type="InterPro" id="IPR043312">
    <property type="entry name" value="AtBBR-like"/>
</dbReference>
<dbReference type="AlphaFoldDB" id="A0A9E7L2H1"/>
<dbReference type="InterPro" id="IPR013083">
    <property type="entry name" value="Znf_RING/FYVE/PHD"/>
</dbReference>
<dbReference type="InterPro" id="IPR001841">
    <property type="entry name" value="Znf_RING"/>
</dbReference>
<dbReference type="PANTHER" id="PTHR47530">
    <property type="entry name" value="E3 UBIQUITIN LIGASE BIG BROTHER-RELATED"/>
    <property type="match status" value="1"/>
</dbReference>
<keyword evidence="1" id="KW-0863">Zinc-finger</keyword>
<feature type="domain" description="RING-type" evidence="3">
    <location>
        <begin position="216"/>
        <end position="257"/>
    </location>
</feature>
<evidence type="ECO:0000313" key="4">
    <source>
        <dbReference type="EMBL" id="URE35494.1"/>
    </source>
</evidence>
<organism evidence="4 5">
    <name type="scientific">Musa troglodytarum</name>
    <name type="common">fe'i banana</name>
    <dbReference type="NCBI Taxonomy" id="320322"/>
    <lineage>
        <taxon>Eukaryota</taxon>
        <taxon>Viridiplantae</taxon>
        <taxon>Streptophyta</taxon>
        <taxon>Embryophyta</taxon>
        <taxon>Tracheophyta</taxon>
        <taxon>Spermatophyta</taxon>
        <taxon>Magnoliopsida</taxon>
        <taxon>Liliopsida</taxon>
        <taxon>Zingiberales</taxon>
        <taxon>Musaceae</taxon>
        <taxon>Musa</taxon>
    </lineage>
</organism>
<name>A0A9E7L2H1_9LILI</name>
<keyword evidence="5" id="KW-1185">Reference proteome</keyword>
<keyword evidence="1" id="KW-0862">Zinc</keyword>
<reference evidence="4" key="1">
    <citation type="submission" date="2022-05" db="EMBL/GenBank/DDBJ databases">
        <title>The Musa troglodytarum L. genome provides insights into the mechanism of non-climacteric behaviour and enrichment of carotenoids.</title>
        <authorList>
            <person name="Wang J."/>
        </authorList>
    </citation>
    <scope>NUCLEOTIDE SEQUENCE</scope>
    <source>
        <tissue evidence="4">Leaf</tissue>
    </source>
</reference>
<protein>
    <submittedName>
        <fullName evidence="4">Zinc finger, C3HC4 type (RING finger)</fullName>
    </submittedName>
</protein>
<evidence type="ECO:0000256" key="1">
    <source>
        <dbReference type="PROSITE-ProRule" id="PRU00175"/>
    </source>
</evidence>
<dbReference type="SMART" id="SM00184">
    <property type="entry name" value="RING"/>
    <property type="match status" value="1"/>
</dbReference>
<accession>A0A9E7L2H1</accession>
<dbReference type="Proteomes" id="UP001055439">
    <property type="component" value="Chromosome 8"/>
</dbReference>
<dbReference type="EMBL" id="CP097510">
    <property type="protein sequence ID" value="URE35494.1"/>
    <property type="molecule type" value="Genomic_DNA"/>
</dbReference>
<dbReference type="PROSITE" id="PS50089">
    <property type="entry name" value="ZF_RING_2"/>
    <property type="match status" value="1"/>
</dbReference>
<evidence type="ECO:0000313" key="5">
    <source>
        <dbReference type="Proteomes" id="UP001055439"/>
    </source>
</evidence>
<dbReference type="Pfam" id="PF13639">
    <property type="entry name" value="zf-RING_2"/>
    <property type="match status" value="1"/>
</dbReference>
<sequence length="268" mass="29060">MEKGEESGAGNKPATDEDSPIPSATPTVPPPPGDAAPAAEAPAPPARAPFTSLSQIDADLALVRILQEQETAYAMLMMDGDGSDYWSSDYDEEGAGDEVDRVAEGGVSIEGSDYEVDATNFENDEAYARALQDAEERELAVRLMALAGLNEYDYGDHRSGSQDAWQDPDEFMYEELVALGEVVGTESRGLSSDTISALPSVSYKAENVQDDNAEQCIICRLEFEDGDSLVLLSCKHKYHPDCINKWLQINKACPMCNTEVSTSENKQD</sequence>
<dbReference type="Gene3D" id="3.30.40.10">
    <property type="entry name" value="Zinc/RING finger domain, C3HC4 (zinc finger)"/>
    <property type="match status" value="1"/>
</dbReference>
<evidence type="ECO:0000256" key="2">
    <source>
        <dbReference type="SAM" id="MobiDB-lite"/>
    </source>
</evidence>
<dbReference type="SUPFAM" id="SSF57850">
    <property type="entry name" value="RING/U-box"/>
    <property type="match status" value="1"/>
</dbReference>
<dbReference type="GO" id="GO:0008270">
    <property type="term" value="F:zinc ion binding"/>
    <property type="evidence" value="ECO:0007669"/>
    <property type="project" value="UniProtKB-KW"/>
</dbReference>
<dbReference type="OrthoDB" id="8062037at2759"/>
<keyword evidence="1" id="KW-0479">Metal-binding</keyword>